<evidence type="ECO:0000256" key="4">
    <source>
        <dbReference type="ARBA" id="ARBA00022801"/>
    </source>
</evidence>
<evidence type="ECO:0000256" key="1">
    <source>
        <dbReference type="ARBA" id="ARBA00001946"/>
    </source>
</evidence>
<gene>
    <name evidence="7" type="ORF">UFOPK3402_01837</name>
</gene>
<dbReference type="AlphaFoldDB" id="A0A6J7ER29"/>
<dbReference type="EMBL" id="CAFBLS010000290">
    <property type="protein sequence ID" value="CAB4885967.1"/>
    <property type="molecule type" value="Genomic_DNA"/>
</dbReference>
<evidence type="ECO:0000313" key="7">
    <source>
        <dbReference type="EMBL" id="CAB4885967.1"/>
    </source>
</evidence>
<dbReference type="PROSITE" id="PS51435">
    <property type="entry name" value="AP_NUCLEASE_F1_4"/>
    <property type="match status" value="1"/>
</dbReference>
<dbReference type="GO" id="GO:0006281">
    <property type="term" value="P:DNA repair"/>
    <property type="evidence" value="ECO:0007669"/>
    <property type="project" value="InterPro"/>
</dbReference>
<dbReference type="GO" id="GO:0008311">
    <property type="term" value="F:double-stranded DNA 3'-5' DNA exonuclease activity"/>
    <property type="evidence" value="ECO:0007669"/>
    <property type="project" value="InterPro"/>
</dbReference>
<dbReference type="InterPro" id="IPR004808">
    <property type="entry name" value="AP_endonuc_1"/>
</dbReference>
<keyword evidence="3" id="KW-0479">Metal-binding</keyword>
<dbReference type="Gene3D" id="3.60.10.10">
    <property type="entry name" value="Endonuclease/exonuclease/phosphatase"/>
    <property type="match status" value="1"/>
</dbReference>
<evidence type="ECO:0000259" key="6">
    <source>
        <dbReference type="Pfam" id="PF03372"/>
    </source>
</evidence>
<dbReference type="Pfam" id="PF03372">
    <property type="entry name" value="Exo_endo_phos"/>
    <property type="match status" value="1"/>
</dbReference>
<comment type="similarity">
    <text evidence="2">Belongs to the DNA repair enzymes AP/ExoA family.</text>
</comment>
<proteinExistence type="inferred from homology"/>
<comment type="cofactor">
    <cofactor evidence="1">
        <name>Mg(2+)</name>
        <dbReference type="ChEBI" id="CHEBI:18420"/>
    </cofactor>
</comment>
<dbReference type="PANTHER" id="PTHR43250:SF2">
    <property type="entry name" value="EXODEOXYRIBONUCLEASE III"/>
    <property type="match status" value="1"/>
</dbReference>
<accession>A0A6J7ER29</accession>
<dbReference type="GO" id="GO:0046872">
    <property type="term" value="F:metal ion binding"/>
    <property type="evidence" value="ECO:0007669"/>
    <property type="project" value="UniProtKB-KW"/>
</dbReference>
<protein>
    <submittedName>
        <fullName evidence="7">Unannotated protein</fullName>
    </submittedName>
</protein>
<evidence type="ECO:0000256" key="3">
    <source>
        <dbReference type="ARBA" id="ARBA00022723"/>
    </source>
</evidence>
<evidence type="ECO:0000256" key="5">
    <source>
        <dbReference type="ARBA" id="ARBA00022842"/>
    </source>
</evidence>
<sequence length="233" mass="25432">MLAIQELKCTDEAFPTLQIQALGYEVATHGTGRWNGVAVLSRVGLEDVTRGLISQPQYEGADEPRAIAATCQGVRVWGVYVPNGREPDHAHFAYKLDWFAALKNTVAAELAAAPDRPLAIIGDFNVAPTDDDVWDIAAFEGSTHVTEPERAALTSLRELGLTDVMPRSLKGNPYTFWDYRNGALHRGWGMRIDLIYANAGFAGHVTDAYIDRDERKGKGASDHAPVVVDLDLG</sequence>
<dbReference type="InterPro" id="IPR005135">
    <property type="entry name" value="Endo/exonuclease/phosphatase"/>
</dbReference>
<name>A0A6J7ER29_9ZZZZ</name>
<dbReference type="PANTHER" id="PTHR43250">
    <property type="entry name" value="EXODEOXYRIBONUCLEASE III"/>
    <property type="match status" value="1"/>
</dbReference>
<dbReference type="SUPFAM" id="SSF56219">
    <property type="entry name" value="DNase I-like"/>
    <property type="match status" value="1"/>
</dbReference>
<reference evidence="7" key="1">
    <citation type="submission" date="2020-05" db="EMBL/GenBank/DDBJ databases">
        <authorList>
            <person name="Chiriac C."/>
            <person name="Salcher M."/>
            <person name="Ghai R."/>
            <person name="Kavagutti S V."/>
        </authorList>
    </citation>
    <scope>NUCLEOTIDE SEQUENCE</scope>
</reference>
<evidence type="ECO:0000256" key="2">
    <source>
        <dbReference type="ARBA" id="ARBA00007092"/>
    </source>
</evidence>
<organism evidence="7">
    <name type="scientific">freshwater metagenome</name>
    <dbReference type="NCBI Taxonomy" id="449393"/>
    <lineage>
        <taxon>unclassified sequences</taxon>
        <taxon>metagenomes</taxon>
        <taxon>ecological metagenomes</taxon>
    </lineage>
</organism>
<keyword evidence="4" id="KW-0378">Hydrolase</keyword>
<dbReference type="InterPro" id="IPR037493">
    <property type="entry name" value="ExoIII-like"/>
</dbReference>
<feature type="domain" description="Endonuclease/exonuclease/phosphatase" evidence="6">
    <location>
        <begin position="2"/>
        <end position="223"/>
    </location>
</feature>
<dbReference type="NCBIfam" id="TIGR00633">
    <property type="entry name" value="xth"/>
    <property type="match status" value="1"/>
</dbReference>
<dbReference type="InterPro" id="IPR036691">
    <property type="entry name" value="Endo/exonu/phosph_ase_sf"/>
</dbReference>
<keyword evidence="5" id="KW-0460">Magnesium</keyword>